<evidence type="ECO:0000313" key="3">
    <source>
        <dbReference type="Proteomes" id="UP000231501"/>
    </source>
</evidence>
<sequence>MQCRLDYERHGEQLIITHTGVPAQLRGQGLASQLVETAARWLAEFPLQLVPGCSYVRHWLLRHPRWQRLLTPAPAQRVLNEWFGPPGSALDGQIQVKWFKKDPAFDDALRERFGALVDQALAGGWREWDSTAWGALARIVLLDQFTRNIHRDTPRAFAGDALALETALALRPRAQELGTLERWFATMPLEHAEDLAMQDLSVATFEALTLEDPRLADALEYARKHRDVIARFGRFPHRNDVLGRASTEEEIRFLEQPGSRF</sequence>
<dbReference type="PANTHER" id="PTHR31435:SF9">
    <property type="entry name" value="PROTEIN NATD1"/>
    <property type="match status" value="1"/>
</dbReference>
<dbReference type="SUPFAM" id="SSF48452">
    <property type="entry name" value="TPR-like"/>
    <property type="match status" value="1"/>
</dbReference>
<dbReference type="InterPro" id="IPR031165">
    <property type="entry name" value="GNAT_YJDJ"/>
</dbReference>
<reference evidence="2 3" key="1">
    <citation type="submission" date="2017-11" db="EMBL/GenBank/DDBJ databases">
        <title>Draft genome sequence of Mitsuaria sp. HWN-4.</title>
        <authorList>
            <person name="Gundlapally S.R."/>
        </authorList>
    </citation>
    <scope>NUCLEOTIDE SEQUENCE [LARGE SCALE GENOMIC DNA]</scope>
    <source>
        <strain evidence="2 3">HWN-4</strain>
    </source>
</reference>
<dbReference type="PANTHER" id="PTHR31435">
    <property type="entry name" value="PROTEIN NATD1"/>
    <property type="match status" value="1"/>
</dbReference>
<dbReference type="Pfam" id="PF06041">
    <property type="entry name" value="DUF924"/>
    <property type="match status" value="1"/>
</dbReference>
<evidence type="ECO:0000313" key="2">
    <source>
        <dbReference type="EMBL" id="PIM53947.1"/>
    </source>
</evidence>
<feature type="domain" description="N-acetyltransferase" evidence="1">
    <location>
        <begin position="1"/>
        <end position="71"/>
    </location>
</feature>
<dbReference type="Pfam" id="PF14542">
    <property type="entry name" value="Acetyltransf_CG"/>
    <property type="match status" value="1"/>
</dbReference>
<dbReference type="Proteomes" id="UP000231501">
    <property type="component" value="Unassembled WGS sequence"/>
</dbReference>
<dbReference type="EMBL" id="PEOG01000015">
    <property type="protein sequence ID" value="PIM53947.1"/>
    <property type="molecule type" value="Genomic_DNA"/>
</dbReference>
<proteinExistence type="predicted"/>
<dbReference type="InterPro" id="IPR016181">
    <property type="entry name" value="Acyl_CoA_acyltransferase"/>
</dbReference>
<dbReference type="SUPFAM" id="SSF55729">
    <property type="entry name" value="Acyl-CoA N-acyltransferases (Nat)"/>
    <property type="match status" value="1"/>
</dbReference>
<accession>A0A2G9CC08</accession>
<dbReference type="InterPro" id="IPR010323">
    <property type="entry name" value="DUF924"/>
</dbReference>
<dbReference type="AlphaFoldDB" id="A0A2G9CC08"/>
<dbReference type="Gene3D" id="1.20.58.320">
    <property type="entry name" value="TPR-like"/>
    <property type="match status" value="1"/>
</dbReference>
<gene>
    <name evidence="2" type="ORF">CS062_07310</name>
</gene>
<evidence type="ECO:0000259" key="1">
    <source>
        <dbReference type="PROSITE" id="PS51729"/>
    </source>
</evidence>
<dbReference type="Gene3D" id="1.25.40.10">
    <property type="entry name" value="Tetratricopeptide repeat domain"/>
    <property type="match status" value="1"/>
</dbReference>
<dbReference type="InterPro" id="IPR011990">
    <property type="entry name" value="TPR-like_helical_dom_sf"/>
</dbReference>
<dbReference type="PROSITE" id="PS51729">
    <property type="entry name" value="GNAT_YJDJ"/>
    <property type="match status" value="1"/>
</dbReference>
<dbReference type="Gene3D" id="3.40.630.30">
    <property type="match status" value="1"/>
</dbReference>
<comment type="caution">
    <text evidence="2">The sequence shown here is derived from an EMBL/GenBank/DDBJ whole genome shotgun (WGS) entry which is preliminary data.</text>
</comment>
<protein>
    <recommendedName>
        <fullName evidence="1">N-acetyltransferase domain-containing protein</fullName>
    </recommendedName>
</protein>
<name>A0A2G9CC08_9BURK</name>
<keyword evidence="3" id="KW-1185">Reference proteome</keyword>
<organism evidence="2 3">
    <name type="scientific">Roseateles chitinivorans</name>
    <dbReference type="NCBI Taxonomy" id="2917965"/>
    <lineage>
        <taxon>Bacteria</taxon>
        <taxon>Pseudomonadati</taxon>
        <taxon>Pseudomonadota</taxon>
        <taxon>Betaproteobacteria</taxon>
        <taxon>Burkholderiales</taxon>
        <taxon>Sphaerotilaceae</taxon>
        <taxon>Roseateles</taxon>
    </lineage>
</organism>
<dbReference type="InterPro" id="IPR045057">
    <property type="entry name" value="Gcn5-rel_NAT"/>
</dbReference>